<dbReference type="KEGG" id="taa:NMY3_02712"/>
<evidence type="ECO:0000313" key="2">
    <source>
        <dbReference type="Proteomes" id="UP000058925"/>
    </source>
</evidence>
<gene>
    <name evidence="1" type="ORF">NMY3_02712</name>
</gene>
<sequence>MEAKELYIAYQRILLQVHDRNTDMKWLNLKLFLCEIIRCYMDNNEELLSVPSGKNKRI</sequence>
<dbReference type="AlphaFoldDB" id="A0A654MBQ7"/>
<dbReference type="Proteomes" id="UP000058925">
    <property type="component" value="Chromosome"/>
</dbReference>
<dbReference type="EMBL" id="CP012850">
    <property type="protein sequence ID" value="ALI36902.1"/>
    <property type="molecule type" value="Genomic_DNA"/>
</dbReference>
<reference evidence="2" key="1">
    <citation type="submission" date="2015-10" db="EMBL/GenBank/DDBJ databases">
        <title>Niche specialization of a soil ammonia-oxidizing archaeon, Candidatus Nitrosocosmicus oleophilus.</title>
        <authorList>
            <person name="Jung M.-Y."/>
            <person name="Rhee S.-K."/>
        </authorList>
    </citation>
    <scope>NUCLEOTIDE SEQUENCE [LARGE SCALE GENOMIC DNA]</scope>
    <source>
        <strain evidence="2">MY3</strain>
    </source>
</reference>
<proteinExistence type="predicted"/>
<accession>A0A654MBQ7</accession>
<protein>
    <submittedName>
        <fullName evidence="1">Uncharacterized protein</fullName>
    </submittedName>
</protein>
<evidence type="ECO:0000313" key="1">
    <source>
        <dbReference type="EMBL" id="ALI36902.1"/>
    </source>
</evidence>
<keyword evidence="2" id="KW-1185">Reference proteome</keyword>
<name>A0A654MBQ7_9ARCH</name>
<organism evidence="1 2">
    <name type="scientific">Candidatus Nitrosocosmicus oleophilus</name>
    <dbReference type="NCBI Taxonomy" id="1353260"/>
    <lineage>
        <taxon>Archaea</taxon>
        <taxon>Nitrososphaerota</taxon>
        <taxon>Nitrososphaeria</taxon>
        <taxon>Nitrososphaerales</taxon>
        <taxon>Nitrososphaeraceae</taxon>
        <taxon>Candidatus Nitrosocosmicus</taxon>
    </lineage>
</organism>